<comment type="caution">
    <text evidence="3">The sequence shown here is derived from an EMBL/GenBank/DDBJ whole genome shotgun (WGS) entry which is preliminary data.</text>
</comment>
<sequence>MPNQTEIKGPVTAIPICEGDDLKYTVAFVLILMGPTGSGKSAFIESLVSGPLPGISKDTLESVTQEAICYRMMNLRDGNCNRSVILIDTPGFLDTKISESKVLAMVEDKLKYLRKHAYDILVSMLYFERITDTRLSGSKQKSIALLKAFAVKFDVDHVMIITTMWNTLWTPMQIENAERRYACLQRDLGANSTTVLPGMKLVYQVPMMIIEKFGFTADSAVSIIRQASFCDPRPNDRNTHKGTYNSLSLECMLIRISNVQQQLYVLERDIKMTYTPGNKNRKLRKVLQSSEKEARNTLHLLSEELYHFDSGVYRTVFPDAPCPIRPPIVSSSSFFSSSVIVPVASAVNWWKKHTGRST</sequence>
<name>A0A409WC40_9AGAR</name>
<reference evidence="3 4" key="1">
    <citation type="journal article" date="2018" name="Evol. Lett.">
        <title>Horizontal gene cluster transfer increased hallucinogenic mushroom diversity.</title>
        <authorList>
            <person name="Reynolds H.T."/>
            <person name="Vijayakumar V."/>
            <person name="Gluck-Thaler E."/>
            <person name="Korotkin H.B."/>
            <person name="Matheny P.B."/>
            <person name="Slot J.C."/>
        </authorList>
    </citation>
    <scope>NUCLEOTIDE SEQUENCE [LARGE SCALE GENOMIC DNA]</scope>
    <source>
        <strain evidence="3 4">2629</strain>
    </source>
</reference>
<dbReference type="AlphaFoldDB" id="A0A409WC40"/>
<dbReference type="EMBL" id="NHTK01005608">
    <property type="protein sequence ID" value="PPQ76102.1"/>
    <property type="molecule type" value="Genomic_DNA"/>
</dbReference>
<feature type="domain" description="AIG1-type G" evidence="2">
    <location>
        <begin position="30"/>
        <end position="133"/>
    </location>
</feature>
<dbReference type="Proteomes" id="UP000284842">
    <property type="component" value="Unassembled WGS sequence"/>
</dbReference>
<organism evidence="3 4">
    <name type="scientific">Panaeolus cyanescens</name>
    <dbReference type="NCBI Taxonomy" id="181874"/>
    <lineage>
        <taxon>Eukaryota</taxon>
        <taxon>Fungi</taxon>
        <taxon>Dikarya</taxon>
        <taxon>Basidiomycota</taxon>
        <taxon>Agaricomycotina</taxon>
        <taxon>Agaricomycetes</taxon>
        <taxon>Agaricomycetidae</taxon>
        <taxon>Agaricales</taxon>
        <taxon>Agaricineae</taxon>
        <taxon>Galeropsidaceae</taxon>
        <taxon>Panaeolus</taxon>
    </lineage>
</organism>
<keyword evidence="1" id="KW-0547">Nucleotide-binding</keyword>
<dbReference type="SUPFAM" id="SSF52540">
    <property type="entry name" value="P-loop containing nucleoside triphosphate hydrolases"/>
    <property type="match status" value="1"/>
</dbReference>
<dbReference type="Gene3D" id="3.40.50.300">
    <property type="entry name" value="P-loop containing nucleotide triphosphate hydrolases"/>
    <property type="match status" value="1"/>
</dbReference>
<proteinExistence type="predicted"/>
<evidence type="ECO:0000259" key="2">
    <source>
        <dbReference type="Pfam" id="PF04548"/>
    </source>
</evidence>
<dbReference type="Pfam" id="PF04548">
    <property type="entry name" value="AIG1"/>
    <property type="match status" value="1"/>
</dbReference>
<gene>
    <name evidence="3" type="ORF">CVT24_003697</name>
</gene>
<evidence type="ECO:0000313" key="3">
    <source>
        <dbReference type="EMBL" id="PPQ76102.1"/>
    </source>
</evidence>
<dbReference type="InterPro" id="IPR027417">
    <property type="entry name" value="P-loop_NTPase"/>
</dbReference>
<protein>
    <recommendedName>
        <fullName evidence="2">AIG1-type G domain-containing protein</fullName>
    </recommendedName>
</protein>
<dbReference type="InParanoid" id="A0A409WC40"/>
<dbReference type="InterPro" id="IPR006703">
    <property type="entry name" value="G_AIG1"/>
</dbReference>
<dbReference type="OrthoDB" id="8954335at2759"/>
<evidence type="ECO:0000313" key="4">
    <source>
        <dbReference type="Proteomes" id="UP000284842"/>
    </source>
</evidence>
<keyword evidence="4" id="KW-1185">Reference proteome</keyword>
<evidence type="ECO:0000256" key="1">
    <source>
        <dbReference type="ARBA" id="ARBA00022741"/>
    </source>
</evidence>
<accession>A0A409WC40</accession>
<dbReference type="STRING" id="181874.A0A409WC40"/>
<dbReference type="GO" id="GO:0005525">
    <property type="term" value="F:GTP binding"/>
    <property type="evidence" value="ECO:0007669"/>
    <property type="project" value="InterPro"/>
</dbReference>